<gene>
    <name evidence="1" type="ORF">S12H4_40100</name>
</gene>
<comment type="caution">
    <text evidence="1">The sequence shown here is derived from an EMBL/GenBank/DDBJ whole genome shotgun (WGS) entry which is preliminary data.</text>
</comment>
<dbReference type="AlphaFoldDB" id="X1SBH2"/>
<proteinExistence type="predicted"/>
<evidence type="ECO:0000313" key="1">
    <source>
        <dbReference type="EMBL" id="GAI90377.1"/>
    </source>
</evidence>
<accession>X1SBH2</accession>
<reference evidence="1" key="1">
    <citation type="journal article" date="2014" name="Front. Microbiol.">
        <title>High frequency of phylogenetically diverse reductive dehalogenase-homologous genes in deep subseafloor sedimentary metagenomes.</title>
        <authorList>
            <person name="Kawai M."/>
            <person name="Futagami T."/>
            <person name="Toyoda A."/>
            <person name="Takaki Y."/>
            <person name="Nishi S."/>
            <person name="Hori S."/>
            <person name="Arai W."/>
            <person name="Tsubouchi T."/>
            <person name="Morono Y."/>
            <person name="Uchiyama I."/>
            <person name="Ito T."/>
            <person name="Fujiyama A."/>
            <person name="Inagaki F."/>
            <person name="Takami H."/>
        </authorList>
    </citation>
    <scope>NUCLEOTIDE SEQUENCE</scope>
    <source>
        <strain evidence="1">Expedition CK06-06</strain>
    </source>
</reference>
<dbReference type="EMBL" id="BARW01024303">
    <property type="protein sequence ID" value="GAI90377.1"/>
    <property type="molecule type" value="Genomic_DNA"/>
</dbReference>
<protein>
    <submittedName>
        <fullName evidence="1">Uncharacterized protein</fullName>
    </submittedName>
</protein>
<feature type="non-terminal residue" evidence="1">
    <location>
        <position position="118"/>
    </location>
</feature>
<sequence>MIIVERGAYPQEGIGKPDYTKEISLGRERPGISLKHNQSLKNFILVFSSIASPYDWVTGLLAPGASSHLIDADTGEAMPYTVPQGYTLAGISLTYSLSEDTIIRAYVDEVLGVPALFG</sequence>
<organism evidence="1">
    <name type="scientific">marine sediment metagenome</name>
    <dbReference type="NCBI Taxonomy" id="412755"/>
    <lineage>
        <taxon>unclassified sequences</taxon>
        <taxon>metagenomes</taxon>
        <taxon>ecological metagenomes</taxon>
    </lineage>
</organism>
<name>X1SBH2_9ZZZZ</name>